<keyword evidence="3" id="KW-1185">Reference proteome</keyword>
<dbReference type="InterPro" id="IPR000253">
    <property type="entry name" value="FHA_dom"/>
</dbReference>
<dbReference type="EMBL" id="LWDV01000006">
    <property type="protein sequence ID" value="OCL27931.1"/>
    <property type="molecule type" value="Genomic_DNA"/>
</dbReference>
<name>A0A1C0AC30_9FIRM</name>
<organism evidence="2 3">
    <name type="scientific">Orenia metallireducens</name>
    <dbReference type="NCBI Taxonomy" id="1413210"/>
    <lineage>
        <taxon>Bacteria</taxon>
        <taxon>Bacillati</taxon>
        <taxon>Bacillota</taxon>
        <taxon>Clostridia</taxon>
        <taxon>Halanaerobiales</taxon>
        <taxon>Halobacteroidaceae</taxon>
        <taxon>Orenia</taxon>
    </lineage>
</organism>
<dbReference type="InterPro" id="IPR008984">
    <property type="entry name" value="SMAD_FHA_dom_sf"/>
</dbReference>
<sequence>MKFPIKLARKLKKIFLIDSLNPFYQRVIRKIVSDMERKLRKGTEGEYVPNDYKVIIPLKYKDELNNLNQEAKDKLREVILEEVAKKGFKLRGELKLDFAISAKVEEEVLVTGEFTLDEFNLENTEDGGTKIFKVEGENSNNLEKINHTVKVRPLSERECYLRLLDNGVEVKRFEINSIETNIGRQENNEVVLVDYKVSRVHAQIIKKGYYYLINDLNSTNGVFVNNQLVESKRLVDGDKIRLGESELEFCLKM</sequence>
<dbReference type="Proteomes" id="UP000093514">
    <property type="component" value="Unassembled WGS sequence"/>
</dbReference>
<dbReference type="OrthoDB" id="9816434at2"/>
<dbReference type="CDD" id="cd00060">
    <property type="entry name" value="FHA"/>
    <property type="match status" value="1"/>
</dbReference>
<dbReference type="AlphaFoldDB" id="A0A1C0AC30"/>
<evidence type="ECO:0000313" key="2">
    <source>
        <dbReference type="EMBL" id="OCL27931.1"/>
    </source>
</evidence>
<evidence type="ECO:0000259" key="1">
    <source>
        <dbReference type="PROSITE" id="PS50006"/>
    </source>
</evidence>
<reference evidence="3" key="1">
    <citation type="submission" date="2016-07" db="EMBL/GenBank/DDBJ databases">
        <authorList>
            <person name="Florea S."/>
            <person name="Webb J.S."/>
            <person name="Jaromczyk J."/>
            <person name="Schardl C.L."/>
        </authorList>
    </citation>
    <scope>NUCLEOTIDE SEQUENCE [LARGE SCALE GENOMIC DNA]</scope>
    <source>
        <strain evidence="3">Z6</strain>
    </source>
</reference>
<protein>
    <recommendedName>
        <fullName evidence="1">FHA domain-containing protein</fullName>
    </recommendedName>
</protein>
<evidence type="ECO:0000313" key="3">
    <source>
        <dbReference type="Proteomes" id="UP000093514"/>
    </source>
</evidence>
<dbReference type="Pfam" id="PF00498">
    <property type="entry name" value="FHA"/>
    <property type="match status" value="1"/>
</dbReference>
<comment type="caution">
    <text evidence="2">The sequence shown here is derived from an EMBL/GenBank/DDBJ whole genome shotgun (WGS) entry which is preliminary data.</text>
</comment>
<dbReference type="SMART" id="SM00240">
    <property type="entry name" value="FHA"/>
    <property type="match status" value="1"/>
</dbReference>
<dbReference type="Gene3D" id="2.60.200.20">
    <property type="match status" value="1"/>
</dbReference>
<proteinExistence type="predicted"/>
<dbReference type="InterPro" id="IPR050923">
    <property type="entry name" value="Cell_Proc_Reg/RNA_Proc"/>
</dbReference>
<dbReference type="Gene3D" id="3.30.2320.60">
    <property type="entry name" value="FhaA, phosphopeptide-binding domain (DUF3662)"/>
    <property type="match status" value="1"/>
</dbReference>
<gene>
    <name evidence="2" type="ORF">U472_01645</name>
</gene>
<dbReference type="SUPFAM" id="SSF49879">
    <property type="entry name" value="SMAD/FHA domain"/>
    <property type="match status" value="1"/>
</dbReference>
<dbReference type="PROSITE" id="PS50006">
    <property type="entry name" value="FHA_DOMAIN"/>
    <property type="match status" value="1"/>
</dbReference>
<reference evidence="2 3" key="2">
    <citation type="submission" date="2016-08" db="EMBL/GenBank/DDBJ databases">
        <title>Orenia metallireducens sp. nov. strain Z6, a Novel Metal-reducing Firmicute from the Deep Subsurface.</title>
        <authorList>
            <person name="Maxim B.I."/>
            <person name="Kenneth K."/>
            <person name="Flynn T.M."/>
            <person name="Oloughlin E.J."/>
            <person name="Locke R.A."/>
            <person name="Weber J.R."/>
            <person name="Egan S.M."/>
            <person name="Mackie R.I."/>
            <person name="Cann I.K."/>
        </authorList>
    </citation>
    <scope>NUCLEOTIDE SEQUENCE [LARGE SCALE GENOMIC DNA]</scope>
    <source>
        <strain evidence="2 3">Z6</strain>
    </source>
</reference>
<feature type="domain" description="FHA" evidence="1">
    <location>
        <begin position="180"/>
        <end position="229"/>
    </location>
</feature>
<dbReference type="PANTHER" id="PTHR23308">
    <property type="entry name" value="NUCLEAR INHIBITOR OF PROTEIN PHOSPHATASE-1"/>
    <property type="match status" value="1"/>
</dbReference>
<dbReference type="RefSeq" id="WP_068714869.1">
    <property type="nucleotide sequence ID" value="NZ_LWDV01000006.1"/>
</dbReference>
<accession>A0A1C0AC30</accession>
<dbReference type="InterPro" id="IPR042287">
    <property type="entry name" value="FhaA_N_sf"/>
</dbReference>